<dbReference type="SUPFAM" id="SSF56112">
    <property type="entry name" value="Protein kinase-like (PK-like)"/>
    <property type="match status" value="1"/>
</dbReference>
<dbReference type="Gene3D" id="3.40.50.300">
    <property type="entry name" value="P-loop containing nucleotide triphosphate hydrolases"/>
    <property type="match status" value="1"/>
</dbReference>
<reference evidence="2 3" key="1">
    <citation type="submission" date="2018-01" db="EMBL/GenBank/DDBJ databases">
        <title>Draft genome of the type strain Pseudomonas oceani DSM 100277 isolated from the deep water in Okinawa trough, northwestern Pacific Ocean.</title>
        <authorList>
            <person name="Gomila M."/>
            <person name="Mulet M."/>
            <person name="Garcia-Valdes E."/>
            <person name="Lalucat J."/>
        </authorList>
    </citation>
    <scope>NUCLEOTIDE SEQUENCE [LARGE SCALE GENOMIC DNA]</scope>
    <source>
        <strain evidence="2 3">DSM 100277</strain>
    </source>
</reference>
<evidence type="ECO:0000259" key="1">
    <source>
        <dbReference type="Pfam" id="PF01636"/>
    </source>
</evidence>
<proteinExistence type="predicted"/>
<dbReference type="OrthoDB" id="9810277at2"/>
<dbReference type="EMBL" id="PPSK01000017">
    <property type="protein sequence ID" value="POB01894.1"/>
    <property type="molecule type" value="Genomic_DNA"/>
</dbReference>
<name>A0A2P4ESC1_9GAMM</name>
<dbReference type="Pfam" id="PF13671">
    <property type="entry name" value="AAA_33"/>
    <property type="match status" value="1"/>
</dbReference>
<dbReference type="Pfam" id="PF01636">
    <property type="entry name" value="APH"/>
    <property type="match status" value="1"/>
</dbReference>
<feature type="domain" description="Aminoglycoside phosphotransferase" evidence="1">
    <location>
        <begin position="124"/>
        <end position="283"/>
    </location>
</feature>
<dbReference type="PANTHER" id="PTHR43883">
    <property type="entry name" value="SLR0207 PROTEIN"/>
    <property type="match status" value="1"/>
</dbReference>
<gene>
    <name evidence="2" type="ORF">C1949_15385</name>
</gene>
<sequence length="514" mass="57772">MSQTLLTALQNPDLYDHPVSGFTLIETHISWVLLTGDYVYKVKKPVNFGFLDFSTLAQREHFCREEVRLNRRLAPELYLGVVPVTGSEQAPVIGGDGQAIEYMVKTRQFRQEDLLGNLQRAGGLTASHIDQLAVVLARFHGQIDHAELDTPFGAPEQVHAPVAQNFEQIRPFLSSTQDLEQLEALEQWANTTYQRLIPQIAERKATGMVRECHGDVYLDNVTLIDGQVTLFDCIEFNEPFRWTDVMADVAFMSMDLEDRGLHTLSNRFLSAYLEQTGDYQGLAVLNYYKAYRAMVRAKVALFGLHDDMTAEQRAAAMQRYYGYAALAERYSELAPRFGLLTFGVSGSGKSTLAVKLVEQLGAIRLRSDVERKRLFGGEESAELDSGLYSPERSEQTYRRLANLAAQTLGNGYPVIVDATHLIRSQRQMLRDAIEGQGAPCLVLHCDAPQQTVEQWLVERQQQGTDVSDAGIDVMRHQLQSMEPLTDEEKRLSLSIDTSSEDAMSGIAEQLRQRL</sequence>
<accession>A0A2P4ESC1</accession>
<dbReference type="InterPro" id="IPR002575">
    <property type="entry name" value="Aminoglycoside_PTrfase"/>
</dbReference>
<organism evidence="2 3">
    <name type="scientific">Halopseudomonas oceani</name>
    <dbReference type="NCBI Taxonomy" id="1708783"/>
    <lineage>
        <taxon>Bacteria</taxon>
        <taxon>Pseudomonadati</taxon>
        <taxon>Pseudomonadota</taxon>
        <taxon>Gammaproteobacteria</taxon>
        <taxon>Pseudomonadales</taxon>
        <taxon>Pseudomonadaceae</taxon>
        <taxon>Halopseudomonas</taxon>
    </lineage>
</organism>
<dbReference type="Gene3D" id="3.90.1200.10">
    <property type="match status" value="1"/>
</dbReference>
<protein>
    <recommendedName>
        <fullName evidence="1">Aminoglycoside phosphotransferase domain-containing protein</fullName>
    </recommendedName>
</protein>
<keyword evidence="3" id="KW-1185">Reference proteome</keyword>
<evidence type="ECO:0000313" key="2">
    <source>
        <dbReference type="EMBL" id="POB01894.1"/>
    </source>
</evidence>
<dbReference type="RefSeq" id="WP_104739353.1">
    <property type="nucleotide sequence ID" value="NZ_BMHR01000015.1"/>
</dbReference>
<dbReference type="InterPro" id="IPR027417">
    <property type="entry name" value="P-loop_NTPase"/>
</dbReference>
<evidence type="ECO:0000313" key="3">
    <source>
        <dbReference type="Proteomes" id="UP000243451"/>
    </source>
</evidence>
<dbReference type="InterPro" id="IPR052732">
    <property type="entry name" value="Cell-binding_unc_protein"/>
</dbReference>
<dbReference type="InterPro" id="IPR011009">
    <property type="entry name" value="Kinase-like_dom_sf"/>
</dbReference>
<dbReference type="AlphaFoldDB" id="A0A2P4ESC1"/>
<dbReference type="PANTHER" id="PTHR43883:SF1">
    <property type="entry name" value="GLUCONOKINASE"/>
    <property type="match status" value="1"/>
</dbReference>
<dbReference type="Proteomes" id="UP000243451">
    <property type="component" value="Unassembled WGS sequence"/>
</dbReference>
<dbReference type="SUPFAM" id="SSF52540">
    <property type="entry name" value="P-loop containing nucleoside triphosphate hydrolases"/>
    <property type="match status" value="1"/>
</dbReference>
<comment type="caution">
    <text evidence="2">The sequence shown here is derived from an EMBL/GenBank/DDBJ whole genome shotgun (WGS) entry which is preliminary data.</text>
</comment>